<dbReference type="HOGENOM" id="CLU_017848_0_0_1"/>
<dbReference type="Proteomes" id="UP000019132">
    <property type="component" value="Unassembled WGS sequence"/>
</dbReference>
<dbReference type="PANTHER" id="PTHR46586:SF3">
    <property type="entry name" value="ANKYRIN REPEAT-CONTAINING PROTEIN"/>
    <property type="match status" value="1"/>
</dbReference>
<accession>K3WQX8</accession>
<dbReference type="eggNOG" id="ENOG502R3RD">
    <property type="taxonomic scope" value="Eukaryota"/>
</dbReference>
<name>K3WQX8_GLOUD</name>
<sequence>MLMGDYVALRVLTGVVDFLEHADAVCLLVCAIEARLEPLVRFLYAHEHLLLLGDDAKKYASVLHCAAAHGRIAVVQWVLRHRSMRDSRSKNHVNRVRLFEPASVTHASLAMAWVNRNVPYLFPAAVMYEAAKQGDMEVVAWLHTTTQYEPYKAMEFAASRGHLEVAQWIYDHRASVILPIASTIVGDVAKDAAQIYMLEPLGALDVMNWIAVFVKKTYFREAFATRKGLMTIYDQRDDQIDWQDAAARDATFSNRRYKAMDHAAAEGDLALLKRLHVDGKWPCTVHAMDTAAHNGHLHVVKWLHKNRTEGCTAHAIAASAGNGHFEVAQWLHANRSEGCRSFAMDLTASQGHLQILQWLYIEYPRFSCSPAFIPCVAEKNHKHVLRWLHEVKGFPFELRTLEAAAAAGHFDLVKWIVKRTPQLETQMTSSTVEKSARSGHFEMTQWLVQDLGLWSPRALTNAALSGNLELAMYLRCVGKSSDLVDSATLFQISSSNSIVVVEWLLSNNLATPTLTASQEELLVFFPSVAKQVPKKKLIAAIVTAARKKRFEWDLHTKESPQWAHKYINLLAKYDVAAAHAVESAPRLAAQRGEAYVLQRLGETGHPYVYTKETLHAILTCTKSGDMMQWFLDTSPVSFRDARIVEWATEFQLTRWFMSYFAKLEHKKANYRKLAFEIMMHTACVHGHTSMLAWALANLETLGFVNTKLNVNVRQRFWSPKWWPDAILDAAAYGHLNVLIWVTRVNPGILRNNAKYVRTLMDTVAANGHVVLLKWMRTWCGERARVTSTGLELAVEHRHADVVVWICTNQHDMVRGLPHEHRIALRAFMEQETRGFIPSKGFASRKHEKYRYKKILA</sequence>
<organism evidence="1 2">
    <name type="scientific">Globisporangium ultimum (strain ATCC 200006 / CBS 805.95 / DAOM BR144)</name>
    <name type="common">Pythium ultimum</name>
    <dbReference type="NCBI Taxonomy" id="431595"/>
    <lineage>
        <taxon>Eukaryota</taxon>
        <taxon>Sar</taxon>
        <taxon>Stramenopiles</taxon>
        <taxon>Oomycota</taxon>
        <taxon>Peronosporomycetes</taxon>
        <taxon>Pythiales</taxon>
        <taxon>Pythiaceae</taxon>
        <taxon>Globisporangium</taxon>
    </lineage>
</organism>
<dbReference type="EnsemblProtists" id="PYU1_T007370">
    <property type="protein sequence ID" value="PYU1_T007370"/>
    <property type="gene ID" value="PYU1_G007354"/>
</dbReference>
<dbReference type="InParanoid" id="K3WQX8"/>
<reference evidence="1" key="3">
    <citation type="submission" date="2015-02" db="UniProtKB">
        <authorList>
            <consortium name="EnsemblProtists"/>
        </authorList>
    </citation>
    <scope>IDENTIFICATION</scope>
    <source>
        <strain evidence="1">DAOM BR144</strain>
    </source>
</reference>
<evidence type="ECO:0000313" key="1">
    <source>
        <dbReference type="EnsemblProtists" id="PYU1_T007370"/>
    </source>
</evidence>
<dbReference type="EMBL" id="GL376629">
    <property type="status" value="NOT_ANNOTATED_CDS"/>
    <property type="molecule type" value="Genomic_DNA"/>
</dbReference>
<dbReference type="InterPro" id="IPR036770">
    <property type="entry name" value="Ankyrin_rpt-contain_sf"/>
</dbReference>
<keyword evidence="2" id="KW-1185">Reference proteome</keyword>
<dbReference type="VEuPathDB" id="FungiDB:PYU1_G007354"/>
<protein>
    <submittedName>
        <fullName evidence="1">Uncharacterized protein</fullName>
    </submittedName>
</protein>
<reference evidence="2" key="2">
    <citation type="submission" date="2010-04" db="EMBL/GenBank/DDBJ databases">
        <authorList>
            <person name="Buell R."/>
            <person name="Hamilton J."/>
            <person name="Hostetler J."/>
        </authorList>
    </citation>
    <scope>NUCLEOTIDE SEQUENCE [LARGE SCALE GENOMIC DNA]</scope>
    <source>
        <strain evidence="2">DAOM:BR144</strain>
    </source>
</reference>
<dbReference type="STRING" id="431595.K3WQX8"/>
<dbReference type="AlphaFoldDB" id="K3WQX8"/>
<dbReference type="OMA" id="RLEVVMW"/>
<dbReference type="Gene3D" id="1.25.40.20">
    <property type="entry name" value="Ankyrin repeat-containing domain"/>
    <property type="match status" value="2"/>
</dbReference>
<reference evidence="2" key="1">
    <citation type="journal article" date="2010" name="Genome Biol.">
        <title>Genome sequence of the necrotrophic plant pathogen Pythium ultimum reveals original pathogenicity mechanisms and effector repertoire.</title>
        <authorList>
            <person name="Levesque C.A."/>
            <person name="Brouwer H."/>
            <person name="Cano L."/>
            <person name="Hamilton J.P."/>
            <person name="Holt C."/>
            <person name="Huitema E."/>
            <person name="Raffaele S."/>
            <person name="Robideau G.P."/>
            <person name="Thines M."/>
            <person name="Win J."/>
            <person name="Zerillo M.M."/>
            <person name="Beakes G.W."/>
            <person name="Boore J.L."/>
            <person name="Busam D."/>
            <person name="Dumas B."/>
            <person name="Ferriera S."/>
            <person name="Fuerstenberg S.I."/>
            <person name="Gachon C.M."/>
            <person name="Gaulin E."/>
            <person name="Govers F."/>
            <person name="Grenville-Briggs L."/>
            <person name="Horner N."/>
            <person name="Hostetler J."/>
            <person name="Jiang R.H."/>
            <person name="Johnson J."/>
            <person name="Krajaejun T."/>
            <person name="Lin H."/>
            <person name="Meijer H.J."/>
            <person name="Moore B."/>
            <person name="Morris P."/>
            <person name="Phuntmart V."/>
            <person name="Puiu D."/>
            <person name="Shetty J."/>
            <person name="Stajich J.E."/>
            <person name="Tripathy S."/>
            <person name="Wawra S."/>
            <person name="van West P."/>
            <person name="Whitty B.R."/>
            <person name="Coutinho P.M."/>
            <person name="Henrissat B."/>
            <person name="Martin F."/>
            <person name="Thomas P.D."/>
            <person name="Tyler B.M."/>
            <person name="De Vries R.P."/>
            <person name="Kamoun S."/>
            <person name="Yandell M."/>
            <person name="Tisserat N."/>
            <person name="Buell C.R."/>
        </authorList>
    </citation>
    <scope>NUCLEOTIDE SEQUENCE</scope>
    <source>
        <strain evidence="2">DAOM:BR144</strain>
    </source>
</reference>
<evidence type="ECO:0000313" key="2">
    <source>
        <dbReference type="Proteomes" id="UP000019132"/>
    </source>
</evidence>
<dbReference type="InterPro" id="IPR052050">
    <property type="entry name" value="SecEffector_AnkRepeat"/>
</dbReference>
<dbReference type="SUPFAM" id="SSF48403">
    <property type="entry name" value="Ankyrin repeat"/>
    <property type="match status" value="2"/>
</dbReference>
<proteinExistence type="predicted"/>
<dbReference type="PANTHER" id="PTHR46586">
    <property type="entry name" value="ANKYRIN REPEAT-CONTAINING PROTEIN"/>
    <property type="match status" value="1"/>
</dbReference>